<dbReference type="Proteomes" id="UP000724584">
    <property type="component" value="Unassembled WGS sequence"/>
</dbReference>
<accession>A0ACB7PBI4</accession>
<proteinExistence type="predicted"/>
<name>A0ACB7PBI4_9PEZI</name>
<evidence type="ECO:0000313" key="2">
    <source>
        <dbReference type="Proteomes" id="UP000724584"/>
    </source>
</evidence>
<protein>
    <submittedName>
        <fullName evidence="1">Uncharacterized protein</fullName>
    </submittedName>
</protein>
<reference evidence="1 2" key="1">
    <citation type="journal article" date="2021" name="Nat. Commun.">
        <title>Genetic determinants of endophytism in the Arabidopsis root mycobiome.</title>
        <authorList>
            <person name="Mesny F."/>
            <person name="Miyauchi S."/>
            <person name="Thiergart T."/>
            <person name="Pickel B."/>
            <person name="Atanasova L."/>
            <person name="Karlsson M."/>
            <person name="Huettel B."/>
            <person name="Barry K.W."/>
            <person name="Haridas S."/>
            <person name="Chen C."/>
            <person name="Bauer D."/>
            <person name="Andreopoulos W."/>
            <person name="Pangilinan J."/>
            <person name="LaButti K."/>
            <person name="Riley R."/>
            <person name="Lipzen A."/>
            <person name="Clum A."/>
            <person name="Drula E."/>
            <person name="Henrissat B."/>
            <person name="Kohler A."/>
            <person name="Grigoriev I.V."/>
            <person name="Martin F.M."/>
            <person name="Hacquard S."/>
        </authorList>
    </citation>
    <scope>NUCLEOTIDE SEQUENCE [LARGE SCALE GENOMIC DNA]</scope>
    <source>
        <strain evidence="1 2">MPI-SDFR-AT-0079</strain>
    </source>
</reference>
<gene>
    <name evidence="1" type="ORF">F5144DRAFT_180684</name>
</gene>
<organism evidence="1 2">
    <name type="scientific">Chaetomium tenue</name>
    <dbReference type="NCBI Taxonomy" id="1854479"/>
    <lineage>
        <taxon>Eukaryota</taxon>
        <taxon>Fungi</taxon>
        <taxon>Dikarya</taxon>
        <taxon>Ascomycota</taxon>
        <taxon>Pezizomycotina</taxon>
        <taxon>Sordariomycetes</taxon>
        <taxon>Sordariomycetidae</taxon>
        <taxon>Sordariales</taxon>
        <taxon>Chaetomiaceae</taxon>
        <taxon>Chaetomium</taxon>
    </lineage>
</organism>
<keyword evidence="2" id="KW-1185">Reference proteome</keyword>
<comment type="caution">
    <text evidence="1">The sequence shown here is derived from an EMBL/GenBank/DDBJ whole genome shotgun (WGS) entry which is preliminary data.</text>
</comment>
<dbReference type="EMBL" id="JAGIZQ010000003">
    <property type="protein sequence ID" value="KAH6636453.1"/>
    <property type="molecule type" value="Genomic_DNA"/>
</dbReference>
<evidence type="ECO:0000313" key="1">
    <source>
        <dbReference type="EMBL" id="KAH6636453.1"/>
    </source>
</evidence>
<sequence>MKKNGLRFAASVMVGGMQRVGKPMLFPHCKPIFRGMSYHSRSQKKQHLGESLTQERIIQNNDVAWHCGLLLLTPAVFCGSITGLVGPVVAGGWWLVAGGWWLNGLKDAQRITHPGQVVLGQFTGIAFQPCSAIVQPCSTLPPSITLTSDSLHRLSSFTLRP</sequence>